<feature type="compositionally biased region" description="Basic residues" evidence="5">
    <location>
        <begin position="283"/>
        <end position="294"/>
    </location>
</feature>
<evidence type="ECO:0000256" key="5">
    <source>
        <dbReference type="SAM" id="MobiDB-lite"/>
    </source>
</evidence>
<proteinExistence type="predicted"/>
<keyword evidence="9" id="KW-1185">Reference proteome</keyword>
<keyword evidence="4" id="KW-1015">Disulfide bond</keyword>
<evidence type="ECO:0000313" key="8">
    <source>
        <dbReference type="EMBL" id="KAK9820043.1"/>
    </source>
</evidence>
<dbReference type="Proteomes" id="UP001489004">
    <property type="component" value="Unassembled WGS sequence"/>
</dbReference>
<feature type="chain" id="PRO_5043878453" description="CFEM domain-containing protein" evidence="6">
    <location>
        <begin position="22"/>
        <end position="360"/>
    </location>
</feature>
<feature type="region of interest" description="Disordered" evidence="5">
    <location>
        <begin position="146"/>
        <end position="194"/>
    </location>
</feature>
<feature type="compositionally biased region" description="Low complexity" evidence="5">
    <location>
        <begin position="160"/>
        <end position="194"/>
    </location>
</feature>
<sequence length="360" mass="38095">MGHRIAWTAFCALCAVNFAAAQIVVGTPACTQSCLNQSLQASGVSQACAGSDAGCLCNNQGYAAASVECFHSTCSLNDERTGLEAIEDACRQLLVARLPKKPNEPGQFHGFDTTEVSAFTTYLQQEALLAGLVSNPLVAALTADSTGASPPGAGAPPPGVAAAAPTTSKTNAGSPPTASPVGTGSTSTTTSGSTGALNQLTVALSFAASRLLSNADRDALLAAVKTYTSAKNVTLSLGSTEKFFRQPDQHSSQPGRRRRRWRHSPAHLWVQRWRSGTGPDPRRVRHRHVGRPARRPGAEQPARDQCPLRRSGRRLRTSGCLGLNRDSPAVASQRAPGPCNKLEESSFHDAQLWPWFARHH</sequence>
<evidence type="ECO:0000313" key="9">
    <source>
        <dbReference type="Proteomes" id="UP001489004"/>
    </source>
</evidence>
<dbReference type="SMART" id="SM00747">
    <property type="entry name" value="CFEM"/>
    <property type="match status" value="1"/>
</dbReference>
<feature type="region of interest" description="Disordered" evidence="5">
    <location>
        <begin position="273"/>
        <end position="338"/>
    </location>
</feature>
<evidence type="ECO:0000256" key="6">
    <source>
        <dbReference type="SAM" id="SignalP"/>
    </source>
</evidence>
<evidence type="ECO:0000256" key="2">
    <source>
        <dbReference type="ARBA" id="ARBA00022525"/>
    </source>
</evidence>
<keyword evidence="2" id="KW-0964">Secreted</keyword>
<comment type="caution">
    <text evidence="8">The sequence shown here is derived from an EMBL/GenBank/DDBJ whole genome shotgun (WGS) entry which is preliminary data.</text>
</comment>
<comment type="subcellular location">
    <subcellularLocation>
        <location evidence="1">Secreted</location>
    </subcellularLocation>
</comment>
<reference evidence="8 9" key="1">
    <citation type="journal article" date="2024" name="Nat. Commun.">
        <title>Phylogenomics reveals the evolutionary origins of lichenization in chlorophyte algae.</title>
        <authorList>
            <person name="Puginier C."/>
            <person name="Libourel C."/>
            <person name="Otte J."/>
            <person name="Skaloud P."/>
            <person name="Haon M."/>
            <person name="Grisel S."/>
            <person name="Petersen M."/>
            <person name="Berrin J.G."/>
            <person name="Delaux P.M."/>
            <person name="Dal Grande F."/>
            <person name="Keller J."/>
        </authorList>
    </citation>
    <scope>NUCLEOTIDE SEQUENCE [LARGE SCALE GENOMIC DNA]</scope>
    <source>
        <strain evidence="8 9">SAG 2043</strain>
    </source>
</reference>
<evidence type="ECO:0000256" key="3">
    <source>
        <dbReference type="ARBA" id="ARBA00022729"/>
    </source>
</evidence>
<feature type="domain" description="CFEM" evidence="7">
    <location>
        <begin position="2"/>
        <end position="119"/>
    </location>
</feature>
<dbReference type="PROSITE" id="PS52012">
    <property type="entry name" value="CFEM"/>
    <property type="match status" value="1"/>
</dbReference>
<organism evidence="8 9">
    <name type="scientific">[Myrmecia] bisecta</name>
    <dbReference type="NCBI Taxonomy" id="41462"/>
    <lineage>
        <taxon>Eukaryota</taxon>
        <taxon>Viridiplantae</taxon>
        <taxon>Chlorophyta</taxon>
        <taxon>core chlorophytes</taxon>
        <taxon>Trebouxiophyceae</taxon>
        <taxon>Trebouxiales</taxon>
        <taxon>Trebouxiaceae</taxon>
        <taxon>Myrmecia</taxon>
    </lineage>
</organism>
<feature type="signal peptide" evidence="6">
    <location>
        <begin position="1"/>
        <end position="21"/>
    </location>
</feature>
<name>A0AAW1QF24_9CHLO</name>
<evidence type="ECO:0000256" key="1">
    <source>
        <dbReference type="ARBA" id="ARBA00004613"/>
    </source>
</evidence>
<keyword evidence="3 6" id="KW-0732">Signal</keyword>
<evidence type="ECO:0000256" key="4">
    <source>
        <dbReference type="ARBA" id="ARBA00023157"/>
    </source>
</evidence>
<dbReference type="GO" id="GO:0005576">
    <property type="term" value="C:extracellular region"/>
    <property type="evidence" value="ECO:0007669"/>
    <property type="project" value="UniProtKB-SubCell"/>
</dbReference>
<feature type="region of interest" description="Disordered" evidence="5">
    <location>
        <begin position="244"/>
        <end position="263"/>
    </location>
</feature>
<evidence type="ECO:0000259" key="7">
    <source>
        <dbReference type="PROSITE" id="PS52012"/>
    </source>
</evidence>
<dbReference type="Pfam" id="PF05730">
    <property type="entry name" value="CFEM"/>
    <property type="match status" value="1"/>
</dbReference>
<dbReference type="EMBL" id="JALJOR010000003">
    <property type="protein sequence ID" value="KAK9820043.1"/>
    <property type="molecule type" value="Genomic_DNA"/>
</dbReference>
<protein>
    <recommendedName>
        <fullName evidence="7">CFEM domain-containing protein</fullName>
    </recommendedName>
</protein>
<gene>
    <name evidence="8" type="ORF">WJX72_005425</name>
</gene>
<dbReference type="InterPro" id="IPR008427">
    <property type="entry name" value="Extracellular_membr_CFEM_dom"/>
</dbReference>
<accession>A0AAW1QF24</accession>
<dbReference type="AlphaFoldDB" id="A0AAW1QF24"/>